<feature type="region of interest" description="Disordered" evidence="1">
    <location>
        <begin position="1"/>
        <end position="59"/>
    </location>
</feature>
<evidence type="ECO:0000313" key="3">
    <source>
        <dbReference type="Proteomes" id="UP000311605"/>
    </source>
</evidence>
<dbReference type="AlphaFoldDB" id="A0A5C4X9W4"/>
<name>A0A5C4X9W4_9HYPH</name>
<keyword evidence="3" id="KW-1185">Reference proteome</keyword>
<dbReference type="InterPro" id="IPR022037">
    <property type="entry name" value="DUF3606"/>
</dbReference>
<reference evidence="2 3" key="1">
    <citation type="submission" date="2019-06" db="EMBL/GenBank/DDBJ databases">
        <title>The draft genome of Rhizobium smilacinae PTYR-5.</title>
        <authorList>
            <person name="Liu L."/>
            <person name="Li L."/>
            <person name="Zhang X."/>
        </authorList>
    </citation>
    <scope>NUCLEOTIDE SEQUENCE [LARGE SCALE GENOMIC DNA]</scope>
    <source>
        <strain evidence="2 3">PTYR-5</strain>
    </source>
</reference>
<sequence length="59" mass="6529">MSDTPRDRAQDRARVASGQDHEVRYEADKKGVSKDAVKDAVKSVGNSRDKVEAKLDLKT</sequence>
<evidence type="ECO:0000313" key="2">
    <source>
        <dbReference type="EMBL" id="TNM60273.1"/>
    </source>
</evidence>
<accession>A0A5C4X9W4</accession>
<dbReference type="Pfam" id="PF12244">
    <property type="entry name" value="DUF3606"/>
    <property type="match status" value="1"/>
</dbReference>
<dbReference type="OrthoDB" id="7908013at2"/>
<dbReference type="EMBL" id="VDMN01000009">
    <property type="protein sequence ID" value="TNM60273.1"/>
    <property type="molecule type" value="Genomic_DNA"/>
</dbReference>
<protein>
    <submittedName>
        <fullName evidence="2">DUF3606 domain-containing protein</fullName>
    </submittedName>
</protein>
<evidence type="ECO:0000256" key="1">
    <source>
        <dbReference type="SAM" id="MobiDB-lite"/>
    </source>
</evidence>
<gene>
    <name evidence="2" type="ORF">FHP24_26080</name>
</gene>
<comment type="caution">
    <text evidence="2">The sequence shown here is derived from an EMBL/GenBank/DDBJ whole genome shotgun (WGS) entry which is preliminary data.</text>
</comment>
<dbReference type="RefSeq" id="WP_139679173.1">
    <property type="nucleotide sequence ID" value="NZ_VDMN01000009.1"/>
</dbReference>
<organism evidence="2 3">
    <name type="scientific">Aliirhizobium smilacinae</name>
    <dbReference type="NCBI Taxonomy" id="1395944"/>
    <lineage>
        <taxon>Bacteria</taxon>
        <taxon>Pseudomonadati</taxon>
        <taxon>Pseudomonadota</taxon>
        <taxon>Alphaproteobacteria</taxon>
        <taxon>Hyphomicrobiales</taxon>
        <taxon>Rhizobiaceae</taxon>
        <taxon>Aliirhizobium</taxon>
    </lineage>
</organism>
<proteinExistence type="predicted"/>
<dbReference type="Proteomes" id="UP000311605">
    <property type="component" value="Unassembled WGS sequence"/>
</dbReference>